<dbReference type="InterPro" id="IPR000462">
    <property type="entry name" value="CDP-OH_P_trans"/>
</dbReference>
<keyword evidence="1" id="KW-1133">Transmembrane helix</keyword>
<dbReference type="EMBL" id="CAEZTV010000005">
    <property type="protein sequence ID" value="CAB4573267.1"/>
    <property type="molecule type" value="Genomic_DNA"/>
</dbReference>
<organism evidence="2">
    <name type="scientific">freshwater metagenome</name>
    <dbReference type="NCBI Taxonomy" id="449393"/>
    <lineage>
        <taxon>unclassified sequences</taxon>
        <taxon>metagenomes</taxon>
        <taxon>ecological metagenomes</taxon>
    </lineage>
</organism>
<feature type="transmembrane region" description="Helical" evidence="1">
    <location>
        <begin position="66"/>
        <end position="87"/>
    </location>
</feature>
<keyword evidence="1" id="KW-0812">Transmembrane</keyword>
<feature type="transmembrane region" description="Helical" evidence="1">
    <location>
        <begin position="163"/>
        <end position="188"/>
    </location>
</feature>
<keyword evidence="1" id="KW-0472">Membrane</keyword>
<reference evidence="2" key="1">
    <citation type="submission" date="2020-05" db="EMBL/GenBank/DDBJ databases">
        <authorList>
            <person name="Chiriac C."/>
            <person name="Salcher M."/>
            <person name="Ghai R."/>
            <person name="Kavagutti S V."/>
        </authorList>
    </citation>
    <scope>NUCLEOTIDE SEQUENCE</scope>
</reference>
<proteinExistence type="predicted"/>
<dbReference type="GO" id="GO:0008654">
    <property type="term" value="P:phospholipid biosynthetic process"/>
    <property type="evidence" value="ECO:0007669"/>
    <property type="project" value="InterPro"/>
</dbReference>
<dbReference type="Gene3D" id="1.20.120.1760">
    <property type="match status" value="1"/>
</dbReference>
<feature type="transmembrane region" description="Helical" evidence="1">
    <location>
        <begin position="42"/>
        <end position="60"/>
    </location>
</feature>
<sequence length="205" mass="22118">MLKANFFVAWSKLHGDAQISGIVKGWLTISYYLVKPLAKLRVTPNMLSIAGLLFGVALYLNSQSAWAIGLLVASLLCDGIDGSLAIISNKASKWGAALDSILDRTTEVFWVLAFISIGGDEYLVICAAVLAFAQEYLRARAGGLGLTEVGVVTIAERPVRASILFVALIAFTIDLQIINLLAALWLILQSISFLTLSHFAYKKLG</sequence>
<protein>
    <submittedName>
        <fullName evidence="2">Unannotated protein</fullName>
    </submittedName>
</protein>
<dbReference type="Pfam" id="PF01066">
    <property type="entry name" value="CDP-OH_P_transf"/>
    <property type="match status" value="1"/>
</dbReference>
<dbReference type="InterPro" id="IPR043130">
    <property type="entry name" value="CDP-OH_PTrfase_TM_dom"/>
</dbReference>
<dbReference type="GO" id="GO:0016020">
    <property type="term" value="C:membrane"/>
    <property type="evidence" value="ECO:0007669"/>
    <property type="project" value="InterPro"/>
</dbReference>
<evidence type="ECO:0000313" key="2">
    <source>
        <dbReference type="EMBL" id="CAB4573267.1"/>
    </source>
</evidence>
<dbReference type="GO" id="GO:0016780">
    <property type="term" value="F:phosphotransferase activity, for other substituted phosphate groups"/>
    <property type="evidence" value="ECO:0007669"/>
    <property type="project" value="InterPro"/>
</dbReference>
<accession>A0A6J6EB09</accession>
<evidence type="ECO:0000256" key="1">
    <source>
        <dbReference type="SAM" id="Phobius"/>
    </source>
</evidence>
<feature type="transmembrane region" description="Helical" evidence="1">
    <location>
        <begin position="108"/>
        <end position="133"/>
    </location>
</feature>
<name>A0A6J6EB09_9ZZZZ</name>
<dbReference type="AlphaFoldDB" id="A0A6J6EB09"/>
<gene>
    <name evidence="2" type="ORF">UFOPK1747_00102</name>
</gene>